<feature type="compositionally biased region" description="Polar residues" evidence="2">
    <location>
        <begin position="113"/>
        <end position="133"/>
    </location>
</feature>
<dbReference type="SMART" id="SM00355">
    <property type="entry name" value="ZnF_C2H2"/>
    <property type="match status" value="2"/>
</dbReference>
<reference evidence="4 5" key="1">
    <citation type="journal article" date="2019" name="Nat. Ecol. Evol.">
        <title>Megaphylogeny resolves global patterns of mushroom evolution.</title>
        <authorList>
            <person name="Varga T."/>
            <person name="Krizsan K."/>
            <person name="Foldi C."/>
            <person name="Dima B."/>
            <person name="Sanchez-Garcia M."/>
            <person name="Sanchez-Ramirez S."/>
            <person name="Szollosi G.J."/>
            <person name="Szarkandi J.G."/>
            <person name="Papp V."/>
            <person name="Albert L."/>
            <person name="Andreopoulos W."/>
            <person name="Angelini C."/>
            <person name="Antonin V."/>
            <person name="Barry K.W."/>
            <person name="Bougher N.L."/>
            <person name="Buchanan P."/>
            <person name="Buyck B."/>
            <person name="Bense V."/>
            <person name="Catcheside P."/>
            <person name="Chovatia M."/>
            <person name="Cooper J."/>
            <person name="Damon W."/>
            <person name="Desjardin D."/>
            <person name="Finy P."/>
            <person name="Geml J."/>
            <person name="Haridas S."/>
            <person name="Hughes K."/>
            <person name="Justo A."/>
            <person name="Karasinski D."/>
            <person name="Kautmanova I."/>
            <person name="Kiss B."/>
            <person name="Kocsube S."/>
            <person name="Kotiranta H."/>
            <person name="LaButti K.M."/>
            <person name="Lechner B.E."/>
            <person name="Liimatainen K."/>
            <person name="Lipzen A."/>
            <person name="Lukacs Z."/>
            <person name="Mihaltcheva S."/>
            <person name="Morgado L.N."/>
            <person name="Niskanen T."/>
            <person name="Noordeloos M.E."/>
            <person name="Ohm R.A."/>
            <person name="Ortiz-Santana B."/>
            <person name="Ovrebo C."/>
            <person name="Racz N."/>
            <person name="Riley R."/>
            <person name="Savchenko A."/>
            <person name="Shiryaev A."/>
            <person name="Soop K."/>
            <person name="Spirin V."/>
            <person name="Szebenyi C."/>
            <person name="Tomsovsky M."/>
            <person name="Tulloss R.E."/>
            <person name="Uehling J."/>
            <person name="Grigoriev I.V."/>
            <person name="Vagvolgyi C."/>
            <person name="Papp T."/>
            <person name="Martin F.M."/>
            <person name="Miettinen O."/>
            <person name="Hibbett D.S."/>
            <person name="Nagy L.G."/>
        </authorList>
    </citation>
    <scope>NUCLEOTIDE SEQUENCE [LARGE SCALE GENOMIC DNA]</scope>
    <source>
        <strain evidence="4 5">OMC1185</strain>
    </source>
</reference>
<proteinExistence type="predicted"/>
<evidence type="ECO:0000313" key="4">
    <source>
        <dbReference type="EMBL" id="TFK53557.1"/>
    </source>
</evidence>
<gene>
    <name evidence="4" type="ORF">OE88DRAFT_1733461</name>
</gene>
<feature type="compositionally biased region" description="Low complexity" evidence="2">
    <location>
        <begin position="134"/>
        <end position="145"/>
    </location>
</feature>
<dbReference type="InterPro" id="IPR013087">
    <property type="entry name" value="Znf_C2H2_type"/>
</dbReference>
<protein>
    <recommendedName>
        <fullName evidence="3">C2H2-type domain-containing protein</fullName>
    </recommendedName>
</protein>
<feature type="compositionally biased region" description="Polar residues" evidence="2">
    <location>
        <begin position="49"/>
        <end position="64"/>
    </location>
</feature>
<dbReference type="STRING" id="5364.A0A5C3N9M7"/>
<accession>A0A5C3N9M7</accession>
<feature type="compositionally biased region" description="Low complexity" evidence="2">
    <location>
        <begin position="94"/>
        <end position="108"/>
    </location>
</feature>
<dbReference type="Gene3D" id="3.30.160.60">
    <property type="entry name" value="Classic Zinc Finger"/>
    <property type="match status" value="1"/>
</dbReference>
<dbReference type="OrthoDB" id="8922241at2759"/>
<evidence type="ECO:0000256" key="2">
    <source>
        <dbReference type="SAM" id="MobiDB-lite"/>
    </source>
</evidence>
<sequence length="270" mass="29422">MHRSSYSSREQMHTSIEAAMMQGQDAQAAPIAPGYSGVSYYPSTDMSQVQTQPYSQTDYSQTSGYPYDAQRGYVPQPGYVASDATTDARHHRSYSISSPSYTDPSSSYFGTGAMQQTNQRSYPRQMDSGLNQYSSSGTLPSSVTSAAAPRFVPTPAETLQSYGSSAASSGHGSRAGNYASSSRSAHSQSPMTIQIPEHTPGAPPASAPRYQCDRCETTFSRAHDRARHIQTHHCPENQMRHRCPDCARPFSRSDALKRHRDSGCRGPSPQ</sequence>
<dbReference type="EMBL" id="ML213507">
    <property type="protein sequence ID" value="TFK53557.1"/>
    <property type="molecule type" value="Genomic_DNA"/>
</dbReference>
<dbReference type="SUPFAM" id="SSF57667">
    <property type="entry name" value="beta-beta-alpha zinc fingers"/>
    <property type="match status" value="1"/>
</dbReference>
<keyword evidence="1" id="KW-0863">Zinc-finger</keyword>
<evidence type="ECO:0000256" key="1">
    <source>
        <dbReference type="PROSITE-ProRule" id="PRU00042"/>
    </source>
</evidence>
<feature type="domain" description="C2H2-type" evidence="3">
    <location>
        <begin position="241"/>
        <end position="269"/>
    </location>
</feature>
<evidence type="ECO:0000313" key="5">
    <source>
        <dbReference type="Proteomes" id="UP000305948"/>
    </source>
</evidence>
<dbReference type="PROSITE" id="PS00028">
    <property type="entry name" value="ZINC_FINGER_C2H2_1"/>
    <property type="match status" value="1"/>
</dbReference>
<dbReference type="GO" id="GO:0008270">
    <property type="term" value="F:zinc ion binding"/>
    <property type="evidence" value="ECO:0007669"/>
    <property type="project" value="UniProtKB-KW"/>
</dbReference>
<dbReference type="AlphaFoldDB" id="A0A5C3N9M7"/>
<feature type="region of interest" description="Disordered" evidence="2">
    <location>
        <begin position="49"/>
        <end position="145"/>
    </location>
</feature>
<dbReference type="Proteomes" id="UP000305948">
    <property type="component" value="Unassembled WGS sequence"/>
</dbReference>
<evidence type="ECO:0000259" key="3">
    <source>
        <dbReference type="PROSITE" id="PS50157"/>
    </source>
</evidence>
<keyword evidence="1" id="KW-0479">Metal-binding</keyword>
<keyword evidence="1" id="KW-0862">Zinc</keyword>
<organism evidence="4 5">
    <name type="scientific">Heliocybe sulcata</name>
    <dbReference type="NCBI Taxonomy" id="5364"/>
    <lineage>
        <taxon>Eukaryota</taxon>
        <taxon>Fungi</taxon>
        <taxon>Dikarya</taxon>
        <taxon>Basidiomycota</taxon>
        <taxon>Agaricomycotina</taxon>
        <taxon>Agaricomycetes</taxon>
        <taxon>Gloeophyllales</taxon>
        <taxon>Gloeophyllaceae</taxon>
        <taxon>Heliocybe</taxon>
    </lineage>
</organism>
<keyword evidence="5" id="KW-1185">Reference proteome</keyword>
<feature type="region of interest" description="Disordered" evidence="2">
    <location>
        <begin position="248"/>
        <end position="270"/>
    </location>
</feature>
<name>A0A5C3N9M7_9AGAM</name>
<feature type="domain" description="C2H2-type" evidence="3">
    <location>
        <begin position="210"/>
        <end position="238"/>
    </location>
</feature>
<dbReference type="Pfam" id="PF00096">
    <property type="entry name" value="zf-C2H2"/>
    <property type="match status" value="2"/>
</dbReference>
<feature type="region of interest" description="Disordered" evidence="2">
    <location>
        <begin position="159"/>
        <end position="209"/>
    </location>
</feature>
<dbReference type="InterPro" id="IPR036236">
    <property type="entry name" value="Znf_C2H2_sf"/>
</dbReference>
<feature type="compositionally biased region" description="Low complexity" evidence="2">
    <location>
        <begin position="161"/>
        <end position="189"/>
    </location>
</feature>
<dbReference type="PROSITE" id="PS50157">
    <property type="entry name" value="ZINC_FINGER_C2H2_2"/>
    <property type="match status" value="2"/>
</dbReference>